<keyword evidence="9" id="KW-0677">Repeat</keyword>
<dbReference type="Pfam" id="PF14765">
    <property type="entry name" value="PS-DH"/>
    <property type="match status" value="2"/>
</dbReference>
<keyword evidence="7" id="KW-0597">Phosphoprotein</keyword>
<dbReference type="SUPFAM" id="SSF53901">
    <property type="entry name" value="Thiolase-like"/>
    <property type="match status" value="4"/>
</dbReference>
<dbReference type="EMBL" id="JXDG01000003">
    <property type="protein sequence ID" value="KIH86006.1"/>
    <property type="molecule type" value="Genomic_DNA"/>
</dbReference>
<dbReference type="Gene3D" id="1.10.1200.10">
    <property type="entry name" value="ACP-like"/>
    <property type="match status" value="6"/>
</dbReference>
<dbReference type="PROSITE" id="PS52019">
    <property type="entry name" value="PKS_MFAS_DH"/>
    <property type="match status" value="2"/>
</dbReference>
<evidence type="ECO:0000256" key="12">
    <source>
        <dbReference type="PROSITE-ProRule" id="PRU01363"/>
    </source>
</evidence>
<dbReference type="Gene3D" id="3.40.47.10">
    <property type="match status" value="4"/>
</dbReference>
<feature type="active site" description="Proton donor; for dehydratase activity" evidence="12">
    <location>
        <position position="1260"/>
    </location>
</feature>
<evidence type="ECO:0000256" key="3">
    <source>
        <dbReference type="ARBA" id="ARBA00005194"/>
    </source>
</evidence>
<evidence type="ECO:0000256" key="4">
    <source>
        <dbReference type="ARBA" id="ARBA00006484"/>
    </source>
</evidence>
<dbReference type="Proteomes" id="UP000031535">
    <property type="component" value="Unassembled WGS sequence"/>
</dbReference>
<evidence type="ECO:0000256" key="7">
    <source>
        <dbReference type="ARBA" id="ARBA00022553"/>
    </source>
</evidence>
<dbReference type="Pfam" id="PF02801">
    <property type="entry name" value="Ketoacyl-synt_C"/>
    <property type="match status" value="4"/>
</dbReference>
<comment type="function">
    <text evidence="11">Involved in production of the polyketide antibiotic thailandamide.</text>
</comment>
<dbReference type="GO" id="GO:0006633">
    <property type="term" value="P:fatty acid biosynthetic process"/>
    <property type="evidence" value="ECO:0007669"/>
    <property type="project" value="UniProtKB-UniPathway"/>
</dbReference>
<feature type="domain" description="Carrier" evidence="15">
    <location>
        <begin position="305"/>
        <end position="379"/>
    </location>
</feature>
<comment type="similarity">
    <text evidence="13">Belongs to the enoyl-CoA hydratase/isomerase family.</text>
</comment>
<dbReference type="PANTHER" id="PTHR43775:SF37">
    <property type="entry name" value="SI:DKEY-61P9.11"/>
    <property type="match status" value="1"/>
</dbReference>
<reference evidence="18 19" key="1">
    <citation type="submission" date="2015-01" db="EMBL/GenBank/DDBJ databases">
        <title>Complete genome of Pseudomonas batumici UCM B-321 producer of the batumin antibiotic with strong antistaphilococcal and potential anticancer activity.</title>
        <authorList>
            <person name="Klochko V.V."/>
            <person name="Zelena L.B."/>
            <person name="Elena K.A."/>
            <person name="Reva O.N."/>
        </authorList>
    </citation>
    <scope>NUCLEOTIDE SEQUENCE [LARGE SCALE GENOMIC DNA]</scope>
    <source>
        <strain evidence="18 19">UCM B-321</strain>
    </source>
</reference>
<feature type="active site" description="Proton acceptor; for dehydratase activity" evidence="12">
    <location>
        <position position="17"/>
    </location>
</feature>
<dbReference type="InterPro" id="IPR006162">
    <property type="entry name" value="Ppantetheine_attach_site"/>
</dbReference>
<dbReference type="InterPro" id="IPR049551">
    <property type="entry name" value="PKS_DH_C"/>
</dbReference>
<dbReference type="NCBIfam" id="NF005496">
    <property type="entry name" value="PRK07110.1"/>
    <property type="match status" value="1"/>
</dbReference>
<dbReference type="Gene3D" id="3.40.50.720">
    <property type="entry name" value="NAD(P)-binding Rossmann-like Domain"/>
    <property type="match status" value="1"/>
</dbReference>
<dbReference type="InterPro" id="IPR020807">
    <property type="entry name" value="PKS_DH"/>
</dbReference>
<dbReference type="GO" id="GO:0003857">
    <property type="term" value="F:(3S)-3-hydroxyacyl-CoA dehydrogenase (NAD+) activity"/>
    <property type="evidence" value="ECO:0007669"/>
    <property type="project" value="UniProtKB-EC"/>
</dbReference>
<dbReference type="Pfam" id="PF00109">
    <property type="entry name" value="ketoacyl-synt"/>
    <property type="match status" value="4"/>
</dbReference>
<dbReference type="InterPro" id="IPR036736">
    <property type="entry name" value="ACP-like_sf"/>
</dbReference>
<dbReference type="OrthoDB" id="9778690at2"/>
<dbReference type="InterPro" id="IPR050091">
    <property type="entry name" value="PKS_NRPS_Biosynth_Enz"/>
</dbReference>
<dbReference type="PATRIC" id="fig|226910.6.peg.374"/>
<dbReference type="InterPro" id="IPR049552">
    <property type="entry name" value="PKS_DH_N"/>
</dbReference>
<dbReference type="InterPro" id="IPR020841">
    <property type="entry name" value="PKS_Beta-ketoAc_synthase_dom"/>
</dbReference>
<comment type="pathway">
    <text evidence="3">Lipid metabolism; fatty acid biosynthesis.</text>
</comment>
<dbReference type="SUPFAM" id="SSF52096">
    <property type="entry name" value="ClpP/crotonase"/>
    <property type="match status" value="1"/>
</dbReference>
<keyword evidence="6" id="KW-0963">Cytoplasm</keyword>
<keyword evidence="5" id="KW-0596">Phosphopantetheine</keyword>
<evidence type="ECO:0000259" key="17">
    <source>
        <dbReference type="PROSITE" id="PS52019"/>
    </source>
</evidence>
<comment type="caution">
    <text evidence="18">The sequence shown here is derived from an EMBL/GenBank/DDBJ whole genome shotgun (WGS) entry which is preliminary data.</text>
</comment>
<dbReference type="SMART" id="SM00822">
    <property type="entry name" value="PKS_KR"/>
    <property type="match status" value="1"/>
</dbReference>
<dbReference type="GO" id="GO:0071770">
    <property type="term" value="P:DIM/DIP cell wall layer assembly"/>
    <property type="evidence" value="ECO:0007669"/>
    <property type="project" value="TreeGrafter"/>
</dbReference>
<evidence type="ECO:0000256" key="2">
    <source>
        <dbReference type="ARBA" id="ARBA00004792"/>
    </source>
</evidence>
<feature type="domain" description="Ketosynthase family 3 (KS3)" evidence="16">
    <location>
        <begin position="428"/>
        <end position="864"/>
    </location>
</feature>
<name>A0A0C2I9S9_9PSED</name>
<dbReference type="Pfam" id="PF22336">
    <property type="entry name" value="RhiE-like_linker"/>
    <property type="match status" value="4"/>
</dbReference>
<evidence type="ECO:0000256" key="14">
    <source>
        <dbReference type="SAM" id="MobiDB-lite"/>
    </source>
</evidence>
<dbReference type="InterPro" id="IPR029058">
    <property type="entry name" value="AB_hydrolase_fold"/>
</dbReference>
<feature type="domain" description="Ketosynthase family 3 (KS3)" evidence="16">
    <location>
        <begin position="1959"/>
        <end position="2398"/>
    </location>
</feature>
<dbReference type="SMART" id="SM00826">
    <property type="entry name" value="PKS_DH"/>
    <property type="match status" value="1"/>
</dbReference>
<dbReference type="SMART" id="SM01294">
    <property type="entry name" value="PKS_PP_betabranch"/>
    <property type="match status" value="6"/>
</dbReference>
<evidence type="ECO:0000256" key="10">
    <source>
        <dbReference type="ARBA" id="ARBA00049556"/>
    </source>
</evidence>
<dbReference type="InterPro" id="IPR049900">
    <property type="entry name" value="PKS_mFAS_DH"/>
</dbReference>
<dbReference type="SUPFAM" id="SSF47336">
    <property type="entry name" value="ACP-like"/>
    <property type="match status" value="6"/>
</dbReference>
<dbReference type="Gene3D" id="3.40.50.1820">
    <property type="entry name" value="alpha/beta hydrolase"/>
    <property type="match status" value="1"/>
</dbReference>
<feature type="domain" description="Carrier" evidence="15">
    <location>
        <begin position="2863"/>
        <end position="2940"/>
    </location>
</feature>
<comment type="subcellular location">
    <subcellularLocation>
        <location evidence="1">Cytoplasm</location>
    </subcellularLocation>
</comment>
<keyword evidence="19" id="KW-1185">Reference proteome</keyword>
<evidence type="ECO:0000256" key="6">
    <source>
        <dbReference type="ARBA" id="ARBA00022490"/>
    </source>
</evidence>
<dbReference type="CDD" id="cd00833">
    <property type="entry name" value="PKS"/>
    <property type="match status" value="4"/>
</dbReference>
<feature type="active site" description="Proton donor; for dehydratase activity" evidence="12">
    <location>
        <position position="190"/>
    </location>
</feature>
<dbReference type="PROSITE" id="PS00166">
    <property type="entry name" value="ENOYL_COA_HYDRATASE"/>
    <property type="match status" value="1"/>
</dbReference>
<proteinExistence type="inferred from homology"/>
<evidence type="ECO:0000259" key="15">
    <source>
        <dbReference type="PROSITE" id="PS50075"/>
    </source>
</evidence>
<dbReference type="InterPro" id="IPR054514">
    <property type="entry name" value="RhiE-like_linker"/>
</dbReference>
<comment type="pathway">
    <text evidence="2">Antibiotic biosynthesis.</text>
</comment>
<dbReference type="InterPro" id="IPR001753">
    <property type="entry name" value="Enoyl-CoA_hydra/iso"/>
</dbReference>
<dbReference type="GO" id="GO:0005886">
    <property type="term" value="C:plasma membrane"/>
    <property type="evidence" value="ECO:0007669"/>
    <property type="project" value="TreeGrafter"/>
</dbReference>
<feature type="region of interest" description="Disordered" evidence="14">
    <location>
        <begin position="4769"/>
        <end position="4789"/>
    </location>
</feature>
<evidence type="ECO:0000256" key="13">
    <source>
        <dbReference type="RuleBase" id="RU003707"/>
    </source>
</evidence>
<dbReference type="InterPro" id="IPR013968">
    <property type="entry name" value="PKS_KR"/>
</dbReference>
<evidence type="ECO:0000256" key="5">
    <source>
        <dbReference type="ARBA" id="ARBA00022450"/>
    </source>
</evidence>
<organism evidence="18 19">
    <name type="scientific">Pseudomonas batumici</name>
    <dbReference type="NCBI Taxonomy" id="226910"/>
    <lineage>
        <taxon>Bacteria</taxon>
        <taxon>Pseudomonadati</taxon>
        <taxon>Pseudomonadota</taxon>
        <taxon>Gammaproteobacteria</taxon>
        <taxon>Pseudomonadales</taxon>
        <taxon>Pseudomonadaceae</taxon>
        <taxon>Pseudomonas</taxon>
    </lineage>
</organism>
<dbReference type="STRING" id="226910.UCMB321_0373"/>
<dbReference type="InterPro" id="IPR036291">
    <property type="entry name" value="NAD(P)-bd_dom_sf"/>
</dbReference>
<feature type="domain" description="PKS/mFAS DH" evidence="17">
    <location>
        <begin position="1050"/>
        <end position="1356"/>
    </location>
</feature>
<dbReference type="InterPro" id="IPR018376">
    <property type="entry name" value="Enoyl-CoA_hyd/isom_CS"/>
</dbReference>
<evidence type="ECO:0000313" key="19">
    <source>
        <dbReference type="Proteomes" id="UP000031535"/>
    </source>
</evidence>
<evidence type="ECO:0000259" key="16">
    <source>
        <dbReference type="PROSITE" id="PS52004"/>
    </source>
</evidence>
<dbReference type="Pfam" id="PF21089">
    <property type="entry name" value="PKS_DH_N"/>
    <property type="match status" value="2"/>
</dbReference>
<dbReference type="InterPro" id="IPR016039">
    <property type="entry name" value="Thiolase-like"/>
</dbReference>
<dbReference type="PROSITE" id="PS52004">
    <property type="entry name" value="KS3_2"/>
    <property type="match status" value="4"/>
</dbReference>
<dbReference type="GO" id="GO:0031177">
    <property type="term" value="F:phosphopantetheine binding"/>
    <property type="evidence" value="ECO:0007669"/>
    <property type="project" value="InterPro"/>
</dbReference>
<evidence type="ECO:0000313" key="18">
    <source>
        <dbReference type="EMBL" id="KIH86006.1"/>
    </source>
</evidence>
<dbReference type="PROSITE" id="PS00012">
    <property type="entry name" value="PHOSPHOPANTETHEINE"/>
    <property type="match status" value="4"/>
</dbReference>
<dbReference type="InterPro" id="IPR042104">
    <property type="entry name" value="PKS_dehydratase_sf"/>
</dbReference>
<dbReference type="GO" id="GO:0004315">
    <property type="term" value="F:3-oxoacyl-[acyl-carrier-protein] synthase activity"/>
    <property type="evidence" value="ECO:0007669"/>
    <property type="project" value="InterPro"/>
</dbReference>
<dbReference type="SMART" id="SM00823">
    <property type="entry name" value="PKS_PP"/>
    <property type="match status" value="6"/>
</dbReference>
<dbReference type="InterPro" id="IPR014030">
    <property type="entry name" value="Ketoacyl_synth_N"/>
</dbReference>
<dbReference type="Gene3D" id="3.90.226.10">
    <property type="entry name" value="2-enoyl-CoA Hydratase, Chain A, domain 1"/>
    <property type="match status" value="1"/>
</dbReference>
<feature type="domain" description="Ketosynthase family 3 (KS3)" evidence="16">
    <location>
        <begin position="4115"/>
        <end position="4538"/>
    </location>
</feature>
<dbReference type="UniPathway" id="UPA00094"/>
<feature type="domain" description="Carrier" evidence="15">
    <location>
        <begin position="4791"/>
        <end position="4868"/>
    </location>
</feature>
<dbReference type="PANTHER" id="PTHR43775">
    <property type="entry name" value="FATTY ACID SYNTHASE"/>
    <property type="match status" value="1"/>
</dbReference>
<comment type="catalytic activity">
    <reaction evidence="10">
        <text>a (3S)-3-hydroxyacyl-CoA + NAD(+) = a 3-oxoacyl-CoA + NADH + H(+)</text>
        <dbReference type="Rhea" id="RHEA:22432"/>
        <dbReference type="ChEBI" id="CHEBI:15378"/>
        <dbReference type="ChEBI" id="CHEBI:57318"/>
        <dbReference type="ChEBI" id="CHEBI:57540"/>
        <dbReference type="ChEBI" id="CHEBI:57945"/>
        <dbReference type="ChEBI" id="CHEBI:90726"/>
        <dbReference type="EC" id="1.1.1.35"/>
    </reaction>
</comment>
<dbReference type="RefSeq" id="WP_052451044.1">
    <property type="nucleotide sequence ID" value="NZ_JXDG01000003.1"/>
</dbReference>
<dbReference type="GO" id="GO:0005737">
    <property type="term" value="C:cytoplasm"/>
    <property type="evidence" value="ECO:0007669"/>
    <property type="project" value="UniProtKB-SubCell"/>
</dbReference>
<dbReference type="GO" id="GO:0004312">
    <property type="term" value="F:fatty acid synthase activity"/>
    <property type="evidence" value="ECO:0007669"/>
    <property type="project" value="TreeGrafter"/>
</dbReference>
<accession>A0A0C2I9S9</accession>
<feature type="region of interest" description="N-terminal hotdog fold" evidence="12">
    <location>
        <begin position="1"/>
        <end position="114"/>
    </location>
</feature>
<sequence>MKEQLVIDIGNPIVRDHRVLGRQTLPGLAYIDVLFQVFRDQGYDYRSLELMNVTLYRPLVVSDQEALLLEVQASDVQPGLWNVSIDGRALRNGEPCEEVQRYATAQMRQIEPVEFHEVIDMESVARSSDHKMKLQDLYAGYRDVGLVHHGFMQAQGELCLLDSAIYVDCRLGEEALAACRNLMFHPALIDASAVCAGGALASLEPDRERQLALPIFYESFRAAELLQQSCVARLQLASSRESNELGYYTLEFFNDAGRKVAELKNFASKLVRDSSFADPVQAERTVPPMQTRDQAREHSQSGAYSDIERFLQGLIADKLGVAPEQIDRDSGYYELGVKSAGLLELVDDIEQKIDASLPPTLLFEYVTIGKLAAYLVERYPSELALGLKIDDTQRAKQPAAVVSRTTSSDPEAGVNAQRTLLSTGEPSQEAIAIVGMAGRFPAAQNVDEFWDNLKAGKDCITEIPASRWDWRRFDSLRSPTGKRLSRWGGFLDDVDCFDAQFFRISPREAESLDPQERLFLQTCWEAMEDAGYTPAALKVSNGATAAVGVFAGVMHKDYALIANEAQSPGHPVMFSQSNAAIANRVSYFCDFHGPSLTIDTVCSSSLIAVHLALQSLRAGECTAALVGGVNLSLHPAKYQAYGSMDMHASDGRCRTFGTGGDGYVSSEAVAAVLLKPLSRAIEDGDQVYAVIRGSATNHVGAVSGFTVPSPTAQADLIAACMDDAGVEPRSISYIEAHGTGTSLGDPIEIDGLSKAFARGTQDRQFCAIGSVKSNIGHAESAAGVCGLIKVALQLHHRTLVPSLHSETLNPLIDFARTPFKVQRTVGVWQRPVLEGAEGAKESPLIAGLSSFGASGSNAHLLLEEYSPPEQAQLPATDPVLIVLSAKNATQIKAQAKRLRDYLQARAACDIEIHRMAYTLQVGRVAMDHRLALIVSEKDQLLAMLEDFIDDRRNDNVFIGQVKKNDEDAKMFGADDDVDGLMDVWIAKRKLQKLALAWVRGLAPDWHGLYTNARPIRMSLPTYPFVRERHWLEAPARDIDRKNAGSHQVLHPLVQRNTSTLSEQRFSSTLTGEEFFLSDHRVKGACVLPGVALLEMARVAVLESLGQGDGGQTGLELRNVVWLQPLVVGAVTDVHIGLYEQQSGDVEFEIYTSTRNDAQPEASVVIAQGRATRTAASLSTAPLSADLAGLRSRCHRAVDVAHCYEAFSAMRIDYGLAHRGLTDVKVGTDAEGQPFVLAQVALPECVSDTHDHYVLHPSVLDSALQAAIGFSLGDGAERVGDGSVPTALPFSLGKLQLLHPCPATATVIVRPNLGAIVDGSVAGALQKLDFDICDDIGRVCVRLQAVASRVLKGDFGASPARTQRSGVLLFSPGWEPRQLPVNDRSVDYDEQWILLAPQYQSHLRELEARYPSLNWAVLPDDLGASAAQWCSRIGEDVFGRVQTLLRNKPKRAVLMQVLLATDGVHGEVFGALSGLLKSAHHENAKFFGQLVGLPSTVSVEHIADVVVGDAREAMNGDVEIRYLGTRREVARFEQWSESTGSTLTDMPWKDGGVYLCTGGAGGLGVVVAREIASQARGAKIILAGRSALNEERYAQLKSLGNNGCEIEYRVMDVTDAAAVDQCVGSLIEQYGRLNGVINSAGLIKDSLIISKSREDFLAVLAPKTLGTQNLDHATQSIELDFMILFSSAAGALGNVGQCDYAMANAFMDRYAAYRNRLVQSGGRYGRTVSINWPLWAEGGMGVDDAAYERMQRHGFDALSTRDGLAALYRAWSADAAQVMVLAGDLDRLGERVSARPLAVEELDRPAGSPGASIAIALQESDKAIGAADNVLEWVLEALMQAISRQLKVKVENVDVDAEISEFGFDSISLTTLGNHLNRTYGLELSPTIFFEYSTIRDFAVYLVEKHGEAFVGFTPPVQTSGSKEQPVPRAPVPVSVDAAVHRRSRLNDLPHPVPLRPQVPEPIAIVGISGRFPGARDLDDFWTNLQGGKDCISEIPPERWDWREIYGDPHREANKTNIKWGGFIEGVDEFDALFFGISPKEAEVMDPQQRLLMMYAWKAIEDAGYAPHSLSGSRTGIFVGTASTGYGELIARANVAIEGYSSTGTASSIGPNRMSYLLNLHGPSEPIETACSSSLVAIHRAIRAMQSGDCDAALVGGVNTIITPWAHISFSKAGMLCEDGRCKTFSKQANGYVRGEGVGMLFLKKLSDAERDGDHIYALIRGSAENHGGRANSLTAPNPKAQAQLLKAAYREAQVDPHAVSYVEMHGTGTPLGDPIEINGLKSAFADLYTECAPDESLALQTRCGIGSVKTNIGHLELAAGVAGVIKVVLQLQHKTLVPTLHCDELNPYIQLEESPFYVVNETQPWPSVQDSHGRAMKRTAGVSSFGFGGANAHVILEEYGVPEQVERSMKAWSADRPALIVLSARVDAQLTEQARQLLAFIHARAFTDADLADIAYTLQVGRNAMEHRLAFAVTSIEELKRKLGVCLEGVQHSDGIFRGHGKKNRETPGAQDGEGVFEETLDNATEHGGYERLLERWVNGLALSWAQWHAIDEAKGATRPRRISLPSYPFAKRRCWIDVERKNTSPDAMTTTEVQWLSGASVGQLPPRRERVEMKPHRVSLRSLSSSAMAMDDHWTGAFAYGDDQVSMRSISLECPAPDADHGIPDQSTYASDDGANRNFALEMEDMLRRIDATTLSMSQLADSEDSVFAGTVGAHTIIAPALASAPSADIAEGAASRVHKTLKQTLSSVLGIDILEIGDDDAFVDLGLDSIVGVQWVRIINDRFGIDIDAVRIYDYPSLTALVNYVTRETELAKRAQRTLVDDTGAATAQAASDKPQAAVFAHLTQSSDASTEPALPRRSGRAMSQVKEGLRRTLSTVLGLEPGDIADDDVFVDIGLDSIMAIQWVRVINSQFSLDLEAVRVYDYPTLDGLTDYVIKESELATRTPVSPAKSDPEHSPIPRASAREAKQTHGDDENRRGHAAVFESVVRMQEIEPGIVQITMADREHKNMFSNALISGLTQAFEAIRNNETYKVVVLTGYDTYFCCGGTKESLLDIQSGRVSFTDASVFSIPLDCKIPVIAALQGHAIGAGWALAMFSDFVVFSQQGCYESNYMKFGFTPGAGATLIFPEKFSSGLAHEILFTGRQFTGSDLEQRGIPYPVVHRDQVLVQAIDLARSLCQSPRIALMELKEHTANPIREKLQRTYEKEVAMHQKTFVDNPEVLARLDALHDHRAKSDSTQAPSDVSTVALNVERPSAQGKARDTMQSPASTSAIAIVGMSGAFANSRSVDEFWRNLLEGNESVDEVPLHRWPVEKFYDPDPLAMKKTYSKWMGTLQDVDRFDAQFFNISRAEAEVIDPQQRLFLEHSWSCIEDAGINPRSLSASRCGVFVGCGSGDYAAYADFSAEGMMGNAPSILAARISYFLNLKGPCLAIDTACSSALVAIAEACDSLLLGRSDLALAGGVNVLTGPGMHIMASRAGMLSKQGRCFTFDDRADGFVPGEGVGVVLLKRYSDALRDEDIIHGVIRGWGVNQDGKTNGITAPSVTSQIALEKDVYKQFCIDPQTIGLVEAHGTGTGLGDPIEVQALTETFRSFTERQNFCALGSVKSNIGHLLAAAGIAGVIKVLLAMRHQTLPPTINFKQLNSRINLEGSPFFINTEACVWNAGAGGVRRAAVSSFGFSGTNSHIVIDESPVRQATTPYEHNANPVFIVLSAKNEERLKAQVSRLLDCIEEHSYDDAWLVDIAYTLQVGRDAMESRLAVMATSMQELVGALGNYLEGKAELGEIEFCFQGEVKKHKEVMSVLNADGAFKQTIAEWLGQGRYAALLELWVKGLSFDWTALYGAKSIYGTRRPKRISLPTYPFARERFWPKNAPEIAVGYAFDDKRADGSPDEPIELPVLVKAGEPASRESGKSLGITLAELTPVSNLQPAVVPGNGHDVDALRVSLRETSVMQQGLGETAVQVNALLSVADLRMELAESLAKVLYLENDDVDMDTAFSELGLDSVTGVGWIRELNQRYGTSLGASQLYDYPTIKVLASHLLTRGSLRSREASEPAQALVATPLATLIQPVECNERVISTAITTLETLAPLPPLAPKPASPPEESVPGTQQVLLDGIAVIGLSGAFPKARNAQVFWENLAQGLDCVSEIPSSRWSIEEHYDPNPEAVGKTYCKWMGCLEEADRFDPLFFNISPAEAISMDPQQRLFLEHSWSCIENAGIDPQSLSGSRCGVYAGCGPGDYGYTPGGSGLTAQVLTGNSSSILSARISYFLNLRGPCVALDTACSSSLVAIALACDSLVGGSCDVALAGGVCVLTGPSLHIMTSRARMLSPQGRSFAFDARADGFVPGEGVGVLLLKRFADAVRDGDQIQGVVRGWGVNHDGKTNGMTAPSANSQASLEKDVYARFEIDPATITLVEAHGTGTKLGDPIEVEALTASFQAYTQQRHYCALGSVKSNIGHLLAAAGVSGVIKALLALQHRMLPPTIQYQSLNEHVMLDGGPFYINEALKPWSLEGSGSRRAAVSSFGFSGTNAHVVLEEYAARRGGPTTEPVTVERPGLIVLSARSDERLKAQALQLLDHLQAQPRSGADLADIAYTLQTGREGMEYRAAVMARTPEQVVAALNDFIADKRSVDVQVGRVQKTKEAGWLFEGDEDVGTLIEAWISKNRLKKLAEAWVRGLDIDWNRLYPSTRPKRVSLPTYPFLRERYWLQGERKGPTATSAGITTGFADKLRGIALQNLSQHADLAQVEHHGPASARVLLTEEPISRANAAASPTPQMVDEPSVQERQSDTDLSKLEAELCEMLSSTLFMPVTAADCEKPFSELGVDSIIGLEWIQAVNRRYQTSLTASMLYQHATLKRFTLFLAEQSSVIGEAPMLNRDTGANAMPPTESRLASGAVSDLQGSHAYGEYDDRTVRCIRPSDSATSRLLLFFCLAHGEGSYQWVNQLPSEIEVWSVGTTVHTHWDEMVEFLAQSVHELFDKPVVAWGHCMGGVCAFDVLSYLEQHYSLKAKTAVLSSSCTPDLFESLKCFPPFSEFDSSMSDEKIEQTLVDKKLVFPKSWGMKIISPSAIRNDIELIKTYRYNQAKIVSAPLRVVKAKNDILMADPLLFSRWGEMTTEECLYEEVDGTHLFFISPLQGFIDIVVAACTD</sequence>
<comment type="similarity">
    <text evidence="4">Belongs to the short-chain dehydrogenases/reductases (SDR) family.</text>
</comment>
<feature type="domain" description="Carrier" evidence="15">
    <location>
        <begin position="3969"/>
        <end position="4046"/>
    </location>
</feature>
<dbReference type="InterPro" id="IPR020806">
    <property type="entry name" value="PKS_PP-bd"/>
</dbReference>
<dbReference type="Gene3D" id="1.10.1240.100">
    <property type="match status" value="4"/>
</dbReference>
<evidence type="ECO:0000256" key="1">
    <source>
        <dbReference type="ARBA" id="ARBA00004496"/>
    </source>
</evidence>
<dbReference type="PROSITE" id="PS00606">
    <property type="entry name" value="KS3_1"/>
    <property type="match status" value="3"/>
</dbReference>
<dbReference type="CDD" id="cd06558">
    <property type="entry name" value="crotonase-like"/>
    <property type="match status" value="1"/>
</dbReference>
<gene>
    <name evidence="18" type="ORF">UCMB321_0373</name>
</gene>
<evidence type="ECO:0000256" key="8">
    <source>
        <dbReference type="ARBA" id="ARBA00022679"/>
    </source>
</evidence>
<dbReference type="InterPro" id="IPR009081">
    <property type="entry name" value="PP-bd_ACP"/>
</dbReference>
<feature type="region of interest" description="N-terminal hotdog fold" evidence="12">
    <location>
        <begin position="1050"/>
        <end position="1177"/>
    </location>
</feature>
<feature type="region of interest" description="Disordered" evidence="14">
    <location>
        <begin position="281"/>
        <end position="301"/>
    </location>
</feature>
<dbReference type="InterPro" id="IPR057326">
    <property type="entry name" value="KR_dom"/>
</dbReference>
<feature type="domain" description="Carrier" evidence="15">
    <location>
        <begin position="2734"/>
        <end position="2811"/>
    </location>
</feature>
<evidence type="ECO:0000256" key="9">
    <source>
        <dbReference type="ARBA" id="ARBA00022737"/>
    </source>
</evidence>
<feature type="domain" description="PKS/mFAS DH" evidence="17">
    <location>
        <begin position="1"/>
        <end position="277"/>
    </location>
</feature>
<keyword evidence="8" id="KW-0808">Transferase</keyword>
<dbReference type="Gene3D" id="6.20.390.20">
    <property type="match status" value="1"/>
</dbReference>
<evidence type="ECO:0000256" key="11">
    <source>
        <dbReference type="ARBA" id="ARBA00054155"/>
    </source>
</evidence>
<dbReference type="SMART" id="SM00825">
    <property type="entry name" value="PKS_KS"/>
    <property type="match status" value="4"/>
</dbReference>
<feature type="region of interest" description="C-terminal hotdog fold" evidence="12">
    <location>
        <begin position="1194"/>
        <end position="1356"/>
    </location>
</feature>
<dbReference type="Pfam" id="PF00378">
    <property type="entry name" value="ECH_1"/>
    <property type="match status" value="1"/>
</dbReference>
<feature type="region of interest" description="Disordered" evidence="14">
    <location>
        <begin position="2943"/>
        <end position="2978"/>
    </location>
</feature>
<protein>
    <submittedName>
        <fullName evidence="18">Bat3, batumin synthesis operon, polyketide synthase, Malonyl CoA-acyl carrier protein transacylase</fullName>
    </submittedName>
</protein>
<dbReference type="Gene3D" id="3.10.129.110">
    <property type="entry name" value="Polyketide synthase dehydratase"/>
    <property type="match status" value="2"/>
</dbReference>
<dbReference type="FunFam" id="3.40.47.10:FF:000019">
    <property type="entry name" value="Polyketide synthase type I"/>
    <property type="match status" value="4"/>
</dbReference>
<dbReference type="InterPro" id="IPR018201">
    <property type="entry name" value="Ketoacyl_synth_AS"/>
</dbReference>
<dbReference type="CDD" id="cd08953">
    <property type="entry name" value="KR_2_SDR_x"/>
    <property type="match status" value="1"/>
</dbReference>
<dbReference type="SUPFAM" id="SSF53474">
    <property type="entry name" value="alpha/beta-Hydrolases"/>
    <property type="match status" value="1"/>
</dbReference>
<feature type="domain" description="Ketosynthase family 3 (KS3)" evidence="16">
    <location>
        <begin position="3272"/>
        <end position="3692"/>
    </location>
</feature>
<feature type="region of interest" description="C-terminal hotdog fold" evidence="12">
    <location>
        <begin position="129"/>
        <end position="277"/>
    </location>
</feature>
<feature type="active site" description="Proton acceptor; for dehydratase activity" evidence="12">
    <location>
        <position position="1079"/>
    </location>
</feature>
<dbReference type="PROSITE" id="PS50075">
    <property type="entry name" value="CARRIER"/>
    <property type="match status" value="6"/>
</dbReference>
<dbReference type="SUPFAM" id="SSF51735">
    <property type="entry name" value="NAD(P)-binding Rossmann-fold domains"/>
    <property type="match status" value="1"/>
</dbReference>
<dbReference type="Pfam" id="PF00550">
    <property type="entry name" value="PP-binding"/>
    <property type="match status" value="6"/>
</dbReference>
<dbReference type="InterPro" id="IPR014031">
    <property type="entry name" value="Ketoacyl_synth_C"/>
</dbReference>
<dbReference type="InterPro" id="IPR029045">
    <property type="entry name" value="ClpP/crotonase-like_dom_sf"/>
</dbReference>
<dbReference type="Pfam" id="PF08659">
    <property type="entry name" value="KR"/>
    <property type="match status" value="1"/>
</dbReference>
<feature type="compositionally biased region" description="Basic and acidic residues" evidence="14">
    <location>
        <begin position="2953"/>
        <end position="2978"/>
    </location>
</feature>
<feature type="domain" description="Carrier" evidence="15">
    <location>
        <begin position="1831"/>
        <end position="1905"/>
    </location>
</feature>